<dbReference type="AlphaFoldDB" id="A0A843XSX7"/>
<gene>
    <name evidence="2" type="ORF">Taro_056060</name>
</gene>
<protein>
    <submittedName>
        <fullName evidence="2">Uncharacterized protein</fullName>
    </submittedName>
</protein>
<feature type="region of interest" description="Disordered" evidence="1">
    <location>
        <begin position="357"/>
        <end position="401"/>
    </location>
</feature>
<evidence type="ECO:0000256" key="1">
    <source>
        <dbReference type="SAM" id="MobiDB-lite"/>
    </source>
</evidence>
<keyword evidence="3" id="KW-1185">Reference proteome</keyword>
<feature type="non-terminal residue" evidence="2">
    <location>
        <position position="590"/>
    </location>
</feature>
<feature type="compositionally biased region" description="Low complexity" evidence="1">
    <location>
        <begin position="357"/>
        <end position="386"/>
    </location>
</feature>
<evidence type="ECO:0000313" key="3">
    <source>
        <dbReference type="Proteomes" id="UP000652761"/>
    </source>
</evidence>
<feature type="region of interest" description="Disordered" evidence="1">
    <location>
        <begin position="233"/>
        <end position="272"/>
    </location>
</feature>
<comment type="caution">
    <text evidence="2">The sequence shown here is derived from an EMBL/GenBank/DDBJ whole genome shotgun (WGS) entry which is preliminary data.</text>
</comment>
<feature type="compositionally biased region" description="Low complexity" evidence="1">
    <location>
        <begin position="292"/>
        <end position="318"/>
    </location>
</feature>
<sequence length="590" mass="63419">VHINLSTSVGYMSHCDNALYTDGDWYNRTGMKRVVTIVASILRDVLESISSTQGEPERFSESVAPEAVASGHTDEIIMEEAPSQGEQSVAHEKISVEDASIEGEKSIDEEAAPQEEHTECVPMDNEEHVELEEPIARAHSKRKRIAHRKPKEKQLKSQLKPVISRLNELGKTLSSLQSDIQSLLISQTSAANEIGTLSTEVHSLRDDFKMFKQLCRSMNGEFDSVKKLISSREQSSSAPLIPAPADPISSSGPTGPQAVQKEPAGPSGPVKVVSGPTGSVVFEDVQSSVEELAVASEAPEPSSLATPAPSSPPSSSTAPPAPPTFKQPVPRTISSPAPFSFKPYSSPIMPTTISTSISPSPSVIDPPVSSSAGASSSSGPLSAGASTILSPRSFPHPPTPTSVTIAPTNPQHLPEVQFGQFHGALATLRTEGPVNCPFTVDFTTLKMPEVVFLPKFHSLVLDSSVGSHAFEIFARVIGRISAQQGRLPSFQRFIFREYHLGHISSAVLAPLISECERLSPTDWEKHFNQSALQLESLNSSLVQAGKPPLSAEAFLDLNSINPVQELFRFHTYKDSLCVISLSDCNDLLSQ</sequence>
<proteinExistence type="predicted"/>
<evidence type="ECO:0000313" key="2">
    <source>
        <dbReference type="EMBL" id="MQM22999.1"/>
    </source>
</evidence>
<organism evidence="2 3">
    <name type="scientific">Colocasia esculenta</name>
    <name type="common">Wild taro</name>
    <name type="synonym">Arum esculentum</name>
    <dbReference type="NCBI Taxonomy" id="4460"/>
    <lineage>
        <taxon>Eukaryota</taxon>
        <taxon>Viridiplantae</taxon>
        <taxon>Streptophyta</taxon>
        <taxon>Embryophyta</taxon>
        <taxon>Tracheophyta</taxon>
        <taxon>Spermatophyta</taxon>
        <taxon>Magnoliopsida</taxon>
        <taxon>Liliopsida</taxon>
        <taxon>Araceae</taxon>
        <taxon>Aroideae</taxon>
        <taxon>Colocasieae</taxon>
        <taxon>Colocasia</taxon>
    </lineage>
</organism>
<name>A0A843XSX7_COLES</name>
<dbReference type="Proteomes" id="UP000652761">
    <property type="component" value="Unassembled WGS sequence"/>
</dbReference>
<reference evidence="2" key="1">
    <citation type="submission" date="2017-07" db="EMBL/GenBank/DDBJ databases">
        <title>Taro Niue Genome Assembly and Annotation.</title>
        <authorList>
            <person name="Atibalentja N."/>
            <person name="Keating K."/>
            <person name="Fields C.J."/>
        </authorList>
    </citation>
    <scope>NUCLEOTIDE SEQUENCE</scope>
    <source>
        <strain evidence="2">Niue_2</strain>
        <tissue evidence="2">Leaf</tissue>
    </source>
</reference>
<accession>A0A843XSX7</accession>
<feature type="region of interest" description="Disordered" evidence="1">
    <location>
        <begin position="292"/>
        <end position="337"/>
    </location>
</feature>
<dbReference type="EMBL" id="NMUH01014705">
    <property type="protein sequence ID" value="MQM22999.1"/>
    <property type="molecule type" value="Genomic_DNA"/>
</dbReference>